<dbReference type="Pfam" id="PF00013">
    <property type="entry name" value="KH_1"/>
    <property type="match status" value="13"/>
</dbReference>
<evidence type="ECO:0000256" key="6">
    <source>
        <dbReference type="SAM" id="Coils"/>
    </source>
</evidence>
<keyword evidence="4 5" id="KW-0694">RNA-binding</keyword>
<name>A0A1B6FPM9_9HEMI</name>
<evidence type="ECO:0000313" key="9">
    <source>
        <dbReference type="EMBL" id="JAS52094.1"/>
    </source>
</evidence>
<feature type="coiled-coil region" evidence="6">
    <location>
        <begin position="607"/>
        <end position="634"/>
    </location>
</feature>
<dbReference type="CDD" id="cd22414">
    <property type="entry name" value="KH-I_Vigilin_rpt11"/>
    <property type="match status" value="1"/>
</dbReference>
<feature type="domain" description="K Homology" evidence="8">
    <location>
        <begin position="558"/>
        <end position="626"/>
    </location>
</feature>
<feature type="domain" description="K Homology" evidence="8">
    <location>
        <begin position="777"/>
        <end position="846"/>
    </location>
</feature>
<keyword evidence="2" id="KW-0963">Cytoplasm</keyword>
<dbReference type="CDD" id="cd22415">
    <property type="entry name" value="KH-I_Vigilin_rpt12"/>
    <property type="match status" value="1"/>
</dbReference>
<evidence type="ECO:0000256" key="3">
    <source>
        <dbReference type="ARBA" id="ARBA00022737"/>
    </source>
</evidence>
<feature type="domain" description="K Homology" evidence="8">
    <location>
        <begin position="200"/>
        <end position="268"/>
    </location>
</feature>
<feature type="domain" description="K Homology" evidence="8">
    <location>
        <begin position="1107"/>
        <end position="1176"/>
    </location>
</feature>
<reference evidence="10" key="1">
    <citation type="submission" date="2015-11" db="EMBL/GenBank/DDBJ databases">
        <title>De novo transcriptome assembly of four potential Pierce s Disease insect vectors from Arizona vineyards.</title>
        <authorList>
            <person name="Tassone E.E."/>
        </authorList>
    </citation>
    <scope>NUCLEOTIDE SEQUENCE</scope>
</reference>
<evidence type="ECO:0000256" key="1">
    <source>
        <dbReference type="ARBA" id="ARBA00004496"/>
    </source>
</evidence>
<feature type="domain" description="K Homology" evidence="8">
    <location>
        <begin position="704"/>
        <end position="773"/>
    </location>
</feature>
<dbReference type="InterPro" id="IPR036612">
    <property type="entry name" value="KH_dom_type_1_sf"/>
</dbReference>
<dbReference type="CDD" id="cd22410">
    <property type="entry name" value="KH-I_Vigilin_rpt7"/>
    <property type="match status" value="1"/>
</dbReference>
<feature type="domain" description="K Homology" evidence="8">
    <location>
        <begin position="1034"/>
        <end position="1103"/>
    </location>
</feature>
<comment type="subcellular location">
    <subcellularLocation>
        <location evidence="1">Cytoplasm</location>
    </subcellularLocation>
</comment>
<dbReference type="CDD" id="cd22416">
    <property type="entry name" value="KH-I_Vigilin_rpt13"/>
    <property type="match status" value="1"/>
</dbReference>
<evidence type="ECO:0000256" key="5">
    <source>
        <dbReference type="PROSITE-ProRule" id="PRU00117"/>
    </source>
</evidence>
<dbReference type="CDD" id="cd22412">
    <property type="entry name" value="KH-I_Vigilin_rpt9"/>
    <property type="match status" value="1"/>
</dbReference>
<dbReference type="Gene3D" id="3.30.1370.10">
    <property type="entry name" value="K Homology domain, type 1"/>
    <property type="match status" value="15"/>
</dbReference>
<feature type="domain" description="K Homology" evidence="8">
    <location>
        <begin position="273"/>
        <end position="343"/>
    </location>
</feature>
<dbReference type="CDD" id="cd02394">
    <property type="entry name" value="KH-I_Vigilin_rpt6"/>
    <property type="match status" value="1"/>
</dbReference>
<dbReference type="PANTHER" id="PTHR10627">
    <property type="entry name" value="SCP160"/>
    <property type="match status" value="1"/>
</dbReference>
<evidence type="ECO:0000256" key="4">
    <source>
        <dbReference type="ARBA" id="ARBA00022884"/>
    </source>
</evidence>
<dbReference type="EMBL" id="GECZ01017660">
    <property type="protein sequence ID" value="JAS52109.1"/>
    <property type="molecule type" value="Transcribed_RNA"/>
</dbReference>
<feature type="domain" description="K Homology" evidence="8">
    <location>
        <begin position="413"/>
        <end position="480"/>
    </location>
</feature>
<accession>A0A1B6FPM9</accession>
<feature type="domain" description="K Homology" evidence="8">
    <location>
        <begin position="630"/>
        <end position="699"/>
    </location>
</feature>
<feature type="domain" description="K Homology" evidence="8">
    <location>
        <begin position="956"/>
        <end position="1022"/>
    </location>
</feature>
<proteinExistence type="predicted"/>
<dbReference type="CDD" id="cd22413">
    <property type="entry name" value="KH-I_Vigilin_rpt10"/>
    <property type="match status" value="1"/>
</dbReference>
<dbReference type="CDD" id="cd22408">
    <property type="entry name" value="KH-I_Vigilin_rpt4"/>
    <property type="match status" value="1"/>
</dbReference>
<dbReference type="Pfam" id="PF24668">
    <property type="entry name" value="KH_Vigilin"/>
    <property type="match status" value="1"/>
</dbReference>
<dbReference type="PROSITE" id="PS50084">
    <property type="entry name" value="KH_TYPE_1"/>
    <property type="match status" value="13"/>
</dbReference>
<keyword evidence="3" id="KW-0677">Repeat</keyword>
<gene>
    <name evidence="10" type="ORF">g.40144</name>
    <name evidence="9" type="ORF">g.40147</name>
</gene>
<feature type="domain" description="K Homology" evidence="8">
    <location>
        <begin position="850"/>
        <end position="955"/>
    </location>
</feature>
<dbReference type="FunFam" id="3.30.1370.10:FF:000018">
    <property type="entry name" value="vigilin isoform X1"/>
    <property type="match status" value="1"/>
</dbReference>
<protein>
    <recommendedName>
        <fullName evidence="8">K Homology domain-containing protein</fullName>
    </recommendedName>
</protein>
<feature type="domain" description="K Homology" evidence="8">
    <location>
        <begin position="484"/>
        <end position="553"/>
    </location>
</feature>
<evidence type="ECO:0000256" key="7">
    <source>
        <dbReference type="SAM" id="MobiDB-lite"/>
    </source>
</evidence>
<dbReference type="PANTHER" id="PTHR10627:SF31">
    <property type="entry name" value="DODECA-SATELLITE-BINDING PROTEIN 1, ISOFORM A"/>
    <property type="match status" value="1"/>
</dbReference>
<dbReference type="GO" id="GO:0010468">
    <property type="term" value="P:regulation of gene expression"/>
    <property type="evidence" value="ECO:0007669"/>
    <property type="project" value="UniProtKB-ARBA"/>
</dbReference>
<dbReference type="GO" id="GO:0003729">
    <property type="term" value="F:mRNA binding"/>
    <property type="evidence" value="ECO:0007669"/>
    <property type="project" value="TreeGrafter"/>
</dbReference>
<dbReference type="CDD" id="cd22417">
    <property type="entry name" value="KH-I_Vigilin_rpt14"/>
    <property type="match status" value="1"/>
</dbReference>
<sequence length="1249" mass="140366">MQQGVEEGEGYGDGASYVYDDMFPALPESTNLAAPATLGSWGSANNKMRVGTSDITQVFNVPAEERRYDHNNSFGEKESVRTCQSIMKDTGARIEMSTSKDQSLTFLVSGKQDAVFEARRRILNSFQTQASTTISIPKEHHRWILGKAGARLRDLEKETATKIQVPAIGDPSDKIVIQGTKDSIDKAIHEIMVISDEQSKKAMERFDVPKCYHPFLFGPFQETLNKLKAETGANINIPPPSVDKTELSISGEKEGVAAAKDRIIKIWKDMEKRCTTVSVEVAKPQHRFVVGPRGSGIQEILQKAGVSVEMPPNDSGSGQGTITLRGPQEKLGLALNMVYEKASSMQMETLDAPEWLHKHIIGRKGENIRKITGDHPKVHVELADGKVKVEGPTEEVKQVKDQLEAVLKDLISNMTFTTLTVDSKHSKHIIGKSGANINRIKEQTDAQISISEFSGVSNIRIEGNKQGVEQAKQELEELIAKLENEKEKDVIIEQRLYRKIIGQKGEKIKEIREKFNQVQITFPNQSEKRDVVKIRGPKDDVDRCHKYLMKLVKEINESSYSIEVPIFKQYHKLVIGKGGANIRKIREETNTQIDLPAEGDKNDNIIITGKKENVEDARERILKIQNEQANIISEEVSIPPKFYNSIIGAGGKLVKHIMDECGGVQIKFPNSDSKSDKVQIRGPQEDVDRAKQQLLELANEREQNSFTAEVRAKPQHHKYLIGKSGATIKKLRETTGCRIIFPSASDENQELITIIGKQEGVQKAKAELEAYIKDIDNVVEDDMQVDPKYHRHFVSRRGEILQRISEECGGVSISFPRPGVQSDRVVLKGAHECIQTAKQKIQDIVEDLESMVTIDCVIPQKFHRTIMGQRGAKVQDITYKFDVQIKFPERNFQEDYTQSNDYEYSGEHAAENGENNLMNGDANPVPSIKACDIIRITGKPENCEAAKQALINNVPITIQVDVPFDYHRSIIGQKGQSIRELSDRFDVHIEVPNSEDHLDYIKITGTSEAVESAKIAVEERIKEIDAEREDRLLKSYELEFEVEPEFHPKIIGKRGLVINKIRQDHNVQITFPRRGDENEKIIKIVGYEDKAIAARDDILKLVGELSGLAKVEVLLDSRVHSRLIGTRGRSIRKIMDQFNVEIKFPRSQDPEPDLVIITGNENDCEEAKDHLLNLEEEYLQDVSEPPTYREETNNFFGNHNVKNEASGFVVKGGPWEQKAPDTTSTEDFPTFGGGSSHTPQSSLPWGPRR</sequence>
<dbReference type="InterPro" id="IPR057778">
    <property type="entry name" value="KH_Vigilin_N"/>
</dbReference>
<dbReference type="InterPro" id="IPR004088">
    <property type="entry name" value="KH_dom_type_1"/>
</dbReference>
<feature type="domain" description="K Homology" evidence="8">
    <location>
        <begin position="344"/>
        <end position="408"/>
    </location>
</feature>
<evidence type="ECO:0000256" key="2">
    <source>
        <dbReference type="ARBA" id="ARBA00022490"/>
    </source>
</evidence>
<dbReference type="CDD" id="cd22418">
    <property type="entry name" value="KH-I_Vigilin_rpt15"/>
    <property type="match status" value="1"/>
</dbReference>
<keyword evidence="6" id="KW-0175">Coiled coil</keyword>
<dbReference type="CDD" id="cd22409">
    <property type="entry name" value="KH-I_Vigilin_rpt5"/>
    <property type="match status" value="1"/>
</dbReference>
<dbReference type="CDD" id="cd22411">
    <property type="entry name" value="KH-I_Vigilin_rpt8"/>
    <property type="match status" value="1"/>
</dbReference>
<feature type="domain" description="K Homology" evidence="8">
    <location>
        <begin position="128"/>
        <end position="196"/>
    </location>
</feature>
<organism evidence="10">
    <name type="scientific">Cuerna arida</name>
    <dbReference type="NCBI Taxonomy" id="1464854"/>
    <lineage>
        <taxon>Eukaryota</taxon>
        <taxon>Metazoa</taxon>
        <taxon>Ecdysozoa</taxon>
        <taxon>Arthropoda</taxon>
        <taxon>Hexapoda</taxon>
        <taxon>Insecta</taxon>
        <taxon>Pterygota</taxon>
        <taxon>Neoptera</taxon>
        <taxon>Paraneoptera</taxon>
        <taxon>Hemiptera</taxon>
        <taxon>Auchenorrhyncha</taxon>
        <taxon>Membracoidea</taxon>
        <taxon>Cicadellidae</taxon>
        <taxon>Cicadellinae</taxon>
        <taxon>Proconiini</taxon>
        <taxon>Cuerna</taxon>
    </lineage>
</organism>
<evidence type="ECO:0000313" key="10">
    <source>
        <dbReference type="EMBL" id="JAS52109.1"/>
    </source>
</evidence>
<dbReference type="EMBL" id="GECZ01017675">
    <property type="protein sequence ID" value="JAS52094.1"/>
    <property type="molecule type" value="Transcribed_RNA"/>
</dbReference>
<dbReference type="AlphaFoldDB" id="A0A1B6FPM9"/>
<dbReference type="CDD" id="cd22406">
    <property type="entry name" value="KH-I_Vigilin_rpt2"/>
    <property type="match status" value="1"/>
</dbReference>
<dbReference type="InterPro" id="IPR004087">
    <property type="entry name" value="KH_dom"/>
</dbReference>
<feature type="coiled-coil region" evidence="6">
    <location>
        <begin position="458"/>
        <end position="495"/>
    </location>
</feature>
<dbReference type="SUPFAM" id="SSF54791">
    <property type="entry name" value="Eukaryotic type KH-domain (KH-domain type I)"/>
    <property type="match status" value="13"/>
</dbReference>
<dbReference type="CDD" id="cd22405">
    <property type="entry name" value="KH-I_Vigilin_rpt1"/>
    <property type="match status" value="1"/>
</dbReference>
<dbReference type="SMART" id="SM00322">
    <property type="entry name" value="KH"/>
    <property type="match status" value="15"/>
</dbReference>
<evidence type="ECO:0000259" key="8">
    <source>
        <dbReference type="SMART" id="SM00322"/>
    </source>
</evidence>
<feature type="domain" description="K Homology" evidence="8">
    <location>
        <begin position="53"/>
        <end position="127"/>
    </location>
</feature>
<dbReference type="CDD" id="cd22407">
    <property type="entry name" value="KH-I_Vigilin_rpt3"/>
    <property type="match status" value="1"/>
</dbReference>
<feature type="region of interest" description="Disordered" evidence="7">
    <location>
        <begin position="1210"/>
        <end position="1249"/>
    </location>
</feature>